<dbReference type="GO" id="GO:0000731">
    <property type="term" value="P:DNA synthesis involved in DNA repair"/>
    <property type="evidence" value="ECO:0007669"/>
    <property type="project" value="TreeGrafter"/>
</dbReference>
<dbReference type="EMBL" id="VSSQ01081833">
    <property type="protein sequence ID" value="MPN30641.1"/>
    <property type="molecule type" value="Genomic_DNA"/>
</dbReference>
<protein>
    <submittedName>
        <fullName evidence="2">Replication-associated recombination protein A</fullName>
    </submittedName>
</protein>
<dbReference type="SUPFAM" id="SSF48019">
    <property type="entry name" value="post-AAA+ oligomerization domain-like"/>
    <property type="match status" value="1"/>
</dbReference>
<dbReference type="InterPro" id="IPR051314">
    <property type="entry name" value="AAA_ATPase_RarA/MGS1/WRNIP1"/>
</dbReference>
<dbReference type="GO" id="GO:0008047">
    <property type="term" value="F:enzyme activator activity"/>
    <property type="evidence" value="ECO:0007669"/>
    <property type="project" value="TreeGrafter"/>
</dbReference>
<dbReference type="GO" id="GO:0006261">
    <property type="term" value="P:DNA-templated DNA replication"/>
    <property type="evidence" value="ECO:0007669"/>
    <property type="project" value="TreeGrafter"/>
</dbReference>
<reference evidence="2" key="1">
    <citation type="submission" date="2019-08" db="EMBL/GenBank/DDBJ databases">
        <authorList>
            <person name="Kucharzyk K."/>
            <person name="Murdoch R.W."/>
            <person name="Higgins S."/>
            <person name="Loffler F."/>
        </authorList>
    </citation>
    <scope>NUCLEOTIDE SEQUENCE</scope>
</reference>
<comment type="caution">
    <text evidence="2">The sequence shown here is derived from an EMBL/GenBank/DDBJ whole genome shotgun (WGS) entry which is preliminary data.</text>
</comment>
<feature type="domain" description="MgsA AAA+ ATPase C-terminal" evidence="1">
    <location>
        <begin position="1"/>
        <end position="138"/>
    </location>
</feature>
<dbReference type="PANTHER" id="PTHR13779">
    <property type="entry name" value="WERNER HELICASE-INTERACTING PROTEIN 1 FAMILY MEMBER"/>
    <property type="match status" value="1"/>
</dbReference>
<evidence type="ECO:0000259" key="1">
    <source>
        <dbReference type="Pfam" id="PF12002"/>
    </source>
</evidence>
<dbReference type="GO" id="GO:0003677">
    <property type="term" value="F:DNA binding"/>
    <property type="evidence" value="ECO:0007669"/>
    <property type="project" value="InterPro"/>
</dbReference>
<sequence length="146" mass="16686">MVIFASEDIGNADPFALTLAVSVFNAVQIIGMPECKLNLAHGVTYLASCAKSNASYTAINEAFADVKSDNSLVVPLHLRNAPTNYMKKEGYGEGYNYPHNFENHFVKANYFPVNFKPKVYYKPTQFGKEKVFYERLKFFWKDEKKY</sequence>
<proteinExistence type="predicted"/>
<organism evidence="2">
    <name type="scientific">bioreactor metagenome</name>
    <dbReference type="NCBI Taxonomy" id="1076179"/>
    <lineage>
        <taxon>unclassified sequences</taxon>
        <taxon>metagenomes</taxon>
        <taxon>ecological metagenomes</taxon>
    </lineage>
</organism>
<dbReference type="InterPro" id="IPR021886">
    <property type="entry name" value="MgsA_C"/>
</dbReference>
<dbReference type="AlphaFoldDB" id="A0A645GUV1"/>
<dbReference type="Pfam" id="PF12002">
    <property type="entry name" value="MgsA_C"/>
    <property type="match status" value="1"/>
</dbReference>
<dbReference type="Gene3D" id="1.20.272.10">
    <property type="match status" value="1"/>
</dbReference>
<accession>A0A645GUV1</accession>
<gene>
    <name evidence="2" type="primary">rarA_21</name>
    <name evidence="2" type="ORF">SDC9_178112</name>
</gene>
<dbReference type="InterPro" id="IPR008921">
    <property type="entry name" value="DNA_pol3_clamp-load_cplx_C"/>
</dbReference>
<name>A0A645GUV1_9ZZZZ</name>
<dbReference type="Gene3D" id="1.10.3710.10">
    <property type="entry name" value="DNA polymerase III clamp loader subunits, C-terminal domain"/>
    <property type="match status" value="1"/>
</dbReference>
<dbReference type="PANTHER" id="PTHR13779:SF7">
    <property type="entry name" value="ATPASE WRNIP1"/>
    <property type="match status" value="1"/>
</dbReference>
<evidence type="ECO:0000313" key="2">
    <source>
        <dbReference type="EMBL" id="MPN30641.1"/>
    </source>
</evidence>
<dbReference type="GO" id="GO:0017116">
    <property type="term" value="F:single-stranded DNA helicase activity"/>
    <property type="evidence" value="ECO:0007669"/>
    <property type="project" value="TreeGrafter"/>
</dbReference>